<dbReference type="EMBL" id="BGZK01000203">
    <property type="protein sequence ID" value="GBP28165.1"/>
    <property type="molecule type" value="Genomic_DNA"/>
</dbReference>
<evidence type="ECO:0000313" key="2">
    <source>
        <dbReference type="Proteomes" id="UP000299102"/>
    </source>
</evidence>
<protein>
    <submittedName>
        <fullName evidence="1">Uncharacterized protein</fullName>
    </submittedName>
</protein>
<keyword evidence="2" id="KW-1185">Reference proteome</keyword>
<gene>
    <name evidence="1" type="ORF">EVAR_76260_1</name>
</gene>
<dbReference type="AlphaFoldDB" id="A0A4C1UP15"/>
<accession>A0A4C1UP15</accession>
<sequence length="159" mass="18485">MHDRIKELKLSQYAHDVCILNRATNPDHATMRLEWAAEAIINYYTKWWSKCNIEKIDASSSPRKTNAARQEAHDLIIGYYVKTDLEIKLAIIQACMLPLLDYGVVQLLSRYCATNLSKIERQYRLALKSAAQLLKRISTEALWEMVDIEAWHLRAEHLN</sequence>
<dbReference type="OrthoDB" id="7429635at2759"/>
<name>A0A4C1UP15_EUMVA</name>
<dbReference type="Proteomes" id="UP000299102">
    <property type="component" value="Unassembled WGS sequence"/>
</dbReference>
<proteinExistence type="predicted"/>
<comment type="caution">
    <text evidence="1">The sequence shown here is derived from an EMBL/GenBank/DDBJ whole genome shotgun (WGS) entry which is preliminary data.</text>
</comment>
<evidence type="ECO:0000313" key="1">
    <source>
        <dbReference type="EMBL" id="GBP28165.1"/>
    </source>
</evidence>
<reference evidence="1 2" key="1">
    <citation type="journal article" date="2019" name="Commun. Biol.">
        <title>The bagworm genome reveals a unique fibroin gene that provides high tensile strength.</title>
        <authorList>
            <person name="Kono N."/>
            <person name="Nakamura H."/>
            <person name="Ohtoshi R."/>
            <person name="Tomita M."/>
            <person name="Numata K."/>
            <person name="Arakawa K."/>
        </authorList>
    </citation>
    <scope>NUCLEOTIDE SEQUENCE [LARGE SCALE GENOMIC DNA]</scope>
</reference>
<organism evidence="1 2">
    <name type="scientific">Eumeta variegata</name>
    <name type="common">Bagworm moth</name>
    <name type="synonym">Eumeta japonica</name>
    <dbReference type="NCBI Taxonomy" id="151549"/>
    <lineage>
        <taxon>Eukaryota</taxon>
        <taxon>Metazoa</taxon>
        <taxon>Ecdysozoa</taxon>
        <taxon>Arthropoda</taxon>
        <taxon>Hexapoda</taxon>
        <taxon>Insecta</taxon>
        <taxon>Pterygota</taxon>
        <taxon>Neoptera</taxon>
        <taxon>Endopterygota</taxon>
        <taxon>Lepidoptera</taxon>
        <taxon>Glossata</taxon>
        <taxon>Ditrysia</taxon>
        <taxon>Tineoidea</taxon>
        <taxon>Psychidae</taxon>
        <taxon>Oiketicinae</taxon>
        <taxon>Eumeta</taxon>
    </lineage>
</organism>